<evidence type="ECO:0000256" key="4">
    <source>
        <dbReference type="PROSITE-ProRule" id="PRU00335"/>
    </source>
</evidence>
<dbReference type="SUPFAM" id="SSF46689">
    <property type="entry name" value="Homeodomain-like"/>
    <property type="match status" value="1"/>
</dbReference>
<gene>
    <name evidence="6" type="ORF">RM780_23820</name>
</gene>
<sequence>MAEKGYPAATIGDVVERAGISRRTFYEHFSGKEACFLTAFDEAVGYVGARMLAALEETAPGDWAERVRVSWRVFLGDLAENPAAARSLYIETFSAGPALIERTTAVNNGFADQFRALHRRARREDPGIRDLPPEVFSLYIGGTAERIRDCLHTHGAAALPELEDLFVETVRLLFGGG</sequence>
<dbReference type="InterPro" id="IPR050109">
    <property type="entry name" value="HTH-type_TetR-like_transc_reg"/>
</dbReference>
<keyword evidence="7" id="KW-1185">Reference proteome</keyword>
<proteinExistence type="predicted"/>
<evidence type="ECO:0000313" key="7">
    <source>
        <dbReference type="Proteomes" id="UP001183388"/>
    </source>
</evidence>
<dbReference type="SUPFAM" id="SSF48498">
    <property type="entry name" value="Tetracyclin repressor-like, C-terminal domain"/>
    <property type="match status" value="1"/>
</dbReference>
<comment type="caution">
    <text evidence="6">The sequence shown here is derived from an EMBL/GenBank/DDBJ whole genome shotgun (WGS) entry which is preliminary data.</text>
</comment>
<dbReference type="PANTHER" id="PTHR30055">
    <property type="entry name" value="HTH-TYPE TRANSCRIPTIONAL REGULATOR RUTR"/>
    <property type="match status" value="1"/>
</dbReference>
<feature type="DNA-binding region" description="H-T-H motif" evidence="4">
    <location>
        <begin position="10"/>
        <end position="29"/>
    </location>
</feature>
<dbReference type="Pfam" id="PF00440">
    <property type="entry name" value="TetR_N"/>
    <property type="match status" value="1"/>
</dbReference>
<evidence type="ECO:0000313" key="6">
    <source>
        <dbReference type="EMBL" id="MDT0309958.1"/>
    </source>
</evidence>
<organism evidence="6 7">
    <name type="scientific">Streptomyces boetiae</name>
    <dbReference type="NCBI Taxonomy" id="3075541"/>
    <lineage>
        <taxon>Bacteria</taxon>
        <taxon>Bacillati</taxon>
        <taxon>Actinomycetota</taxon>
        <taxon>Actinomycetes</taxon>
        <taxon>Kitasatosporales</taxon>
        <taxon>Streptomycetaceae</taxon>
        <taxon>Streptomyces</taxon>
    </lineage>
</organism>
<dbReference type="RefSeq" id="WP_311632930.1">
    <property type="nucleotide sequence ID" value="NZ_JAVREN010000051.1"/>
</dbReference>
<dbReference type="PANTHER" id="PTHR30055:SF234">
    <property type="entry name" value="HTH-TYPE TRANSCRIPTIONAL REGULATOR BETI"/>
    <property type="match status" value="1"/>
</dbReference>
<dbReference type="InterPro" id="IPR009057">
    <property type="entry name" value="Homeodomain-like_sf"/>
</dbReference>
<evidence type="ECO:0000256" key="1">
    <source>
        <dbReference type="ARBA" id="ARBA00023015"/>
    </source>
</evidence>
<dbReference type="InterPro" id="IPR036271">
    <property type="entry name" value="Tet_transcr_reg_TetR-rel_C_sf"/>
</dbReference>
<evidence type="ECO:0000256" key="2">
    <source>
        <dbReference type="ARBA" id="ARBA00023125"/>
    </source>
</evidence>
<dbReference type="EMBL" id="JAVREN010000051">
    <property type="protein sequence ID" value="MDT0309958.1"/>
    <property type="molecule type" value="Genomic_DNA"/>
</dbReference>
<accession>A0ABU2LFB8</accession>
<keyword evidence="1" id="KW-0805">Transcription regulation</keyword>
<protein>
    <submittedName>
        <fullName evidence="6">TetR/AcrR family transcriptional regulator</fullName>
    </submittedName>
</protein>
<evidence type="ECO:0000256" key="3">
    <source>
        <dbReference type="ARBA" id="ARBA00023163"/>
    </source>
</evidence>
<dbReference type="InterPro" id="IPR001647">
    <property type="entry name" value="HTH_TetR"/>
</dbReference>
<keyword evidence="3" id="KW-0804">Transcription</keyword>
<dbReference type="PROSITE" id="PS50977">
    <property type="entry name" value="HTH_TETR_2"/>
    <property type="match status" value="1"/>
</dbReference>
<reference evidence="7" key="1">
    <citation type="submission" date="2023-07" db="EMBL/GenBank/DDBJ databases">
        <title>30 novel species of actinomycetes from the DSMZ collection.</title>
        <authorList>
            <person name="Nouioui I."/>
        </authorList>
    </citation>
    <scope>NUCLEOTIDE SEQUENCE [LARGE SCALE GENOMIC DNA]</scope>
    <source>
        <strain evidence="7">DSM 44917</strain>
    </source>
</reference>
<evidence type="ECO:0000259" key="5">
    <source>
        <dbReference type="PROSITE" id="PS50977"/>
    </source>
</evidence>
<name>A0ABU2LFB8_9ACTN</name>
<feature type="domain" description="HTH tetR-type" evidence="5">
    <location>
        <begin position="1"/>
        <end position="47"/>
    </location>
</feature>
<dbReference type="Proteomes" id="UP001183388">
    <property type="component" value="Unassembled WGS sequence"/>
</dbReference>
<keyword evidence="2 4" id="KW-0238">DNA-binding</keyword>
<dbReference type="Gene3D" id="1.10.357.10">
    <property type="entry name" value="Tetracycline Repressor, domain 2"/>
    <property type="match status" value="1"/>
</dbReference>